<feature type="region of interest" description="Disordered" evidence="2">
    <location>
        <begin position="535"/>
        <end position="567"/>
    </location>
</feature>
<evidence type="ECO:0000256" key="1">
    <source>
        <dbReference type="PROSITE-ProRule" id="PRU00076"/>
    </source>
</evidence>
<comment type="caution">
    <text evidence="1">Lacks conserved residue(s) required for the propagation of feature annotation.</text>
</comment>
<dbReference type="InterPro" id="IPR000742">
    <property type="entry name" value="EGF"/>
</dbReference>
<reference evidence="5 6" key="1">
    <citation type="submission" date="2023-08" db="EMBL/GenBank/DDBJ databases">
        <title>A Necator americanus chromosomal reference genome.</title>
        <authorList>
            <person name="Ilik V."/>
            <person name="Petrzelkova K.J."/>
            <person name="Pardy F."/>
            <person name="Fuh T."/>
            <person name="Niatou-Singa F.S."/>
            <person name="Gouil Q."/>
            <person name="Baker L."/>
            <person name="Ritchie M.E."/>
            <person name="Jex A.R."/>
            <person name="Gazzola D."/>
            <person name="Li H."/>
            <person name="Toshio Fujiwara R."/>
            <person name="Zhan B."/>
            <person name="Aroian R.V."/>
            <person name="Pafco B."/>
            <person name="Schwarz E.M."/>
        </authorList>
    </citation>
    <scope>NUCLEOTIDE SEQUENCE [LARGE SCALE GENOMIC DNA]</scope>
    <source>
        <strain evidence="5 6">Aroian</strain>
        <tissue evidence="5">Whole animal</tissue>
    </source>
</reference>
<evidence type="ECO:0000313" key="6">
    <source>
        <dbReference type="Proteomes" id="UP001303046"/>
    </source>
</evidence>
<dbReference type="Proteomes" id="UP001303046">
    <property type="component" value="Unassembled WGS sequence"/>
</dbReference>
<dbReference type="PANTHER" id="PTHR47324">
    <property type="entry name" value="PROTEIN IRG-7-RELATED"/>
    <property type="match status" value="1"/>
</dbReference>
<evidence type="ECO:0000256" key="2">
    <source>
        <dbReference type="SAM" id="MobiDB-lite"/>
    </source>
</evidence>
<keyword evidence="1" id="KW-0245">EGF-like domain</keyword>
<feature type="disulfide bond" evidence="1">
    <location>
        <begin position="1023"/>
        <end position="1040"/>
    </location>
</feature>
<feature type="disulfide bond" evidence="1">
    <location>
        <begin position="1042"/>
        <end position="1051"/>
    </location>
</feature>
<gene>
    <name evidence="5" type="primary">Necator_chrIII.g9379</name>
    <name evidence="5" type="ORF">RB195_008614</name>
</gene>
<feature type="domain" description="EGF-like" evidence="4">
    <location>
        <begin position="45"/>
        <end position="78"/>
    </location>
</feature>
<feature type="signal peptide" evidence="3">
    <location>
        <begin position="1"/>
        <end position="20"/>
    </location>
</feature>
<organism evidence="5 6">
    <name type="scientific">Necator americanus</name>
    <name type="common">Human hookworm</name>
    <dbReference type="NCBI Taxonomy" id="51031"/>
    <lineage>
        <taxon>Eukaryota</taxon>
        <taxon>Metazoa</taxon>
        <taxon>Ecdysozoa</taxon>
        <taxon>Nematoda</taxon>
        <taxon>Chromadorea</taxon>
        <taxon>Rhabditida</taxon>
        <taxon>Rhabditina</taxon>
        <taxon>Rhabditomorpha</taxon>
        <taxon>Strongyloidea</taxon>
        <taxon>Ancylostomatidae</taxon>
        <taxon>Bunostominae</taxon>
        <taxon>Necator</taxon>
    </lineage>
</organism>
<dbReference type="CDD" id="cd00054">
    <property type="entry name" value="EGF_CA"/>
    <property type="match status" value="1"/>
</dbReference>
<protein>
    <recommendedName>
        <fullName evidence="4">EGF-like domain-containing protein</fullName>
    </recommendedName>
</protein>
<name>A0ABR1CS26_NECAM</name>
<evidence type="ECO:0000313" key="5">
    <source>
        <dbReference type="EMBL" id="KAK6740250.1"/>
    </source>
</evidence>
<dbReference type="PROSITE" id="PS01186">
    <property type="entry name" value="EGF_2"/>
    <property type="match status" value="2"/>
</dbReference>
<dbReference type="SMART" id="SM00181">
    <property type="entry name" value="EGF"/>
    <property type="match status" value="2"/>
</dbReference>
<keyword evidence="1" id="KW-1015">Disulfide bond</keyword>
<dbReference type="Gene3D" id="2.10.25.10">
    <property type="entry name" value="Laminin"/>
    <property type="match status" value="2"/>
</dbReference>
<dbReference type="PROSITE" id="PS00022">
    <property type="entry name" value="EGF_1"/>
    <property type="match status" value="2"/>
</dbReference>
<feature type="domain" description="EGF-like" evidence="4">
    <location>
        <begin position="1014"/>
        <end position="1052"/>
    </location>
</feature>
<dbReference type="SUPFAM" id="SSF57196">
    <property type="entry name" value="EGF/Laminin"/>
    <property type="match status" value="1"/>
</dbReference>
<feature type="compositionally biased region" description="Low complexity" evidence="2">
    <location>
        <begin position="535"/>
        <end position="562"/>
    </location>
</feature>
<accession>A0ABR1CS26</accession>
<dbReference type="PROSITE" id="PS50026">
    <property type="entry name" value="EGF_3"/>
    <property type="match status" value="2"/>
</dbReference>
<proteinExistence type="predicted"/>
<feature type="chain" id="PRO_5045751196" description="EGF-like domain-containing protein" evidence="3">
    <location>
        <begin position="21"/>
        <end position="1533"/>
    </location>
</feature>
<dbReference type="InterPro" id="IPR053295">
    <property type="entry name" value="Innate_immunity_reg"/>
</dbReference>
<evidence type="ECO:0000259" key="4">
    <source>
        <dbReference type="PROSITE" id="PS50026"/>
    </source>
</evidence>
<keyword evidence="3" id="KW-0732">Signal</keyword>
<dbReference type="EMBL" id="JAVFWL010000003">
    <property type="protein sequence ID" value="KAK6740250.1"/>
    <property type="molecule type" value="Genomic_DNA"/>
</dbReference>
<comment type="caution">
    <text evidence="5">The sequence shown here is derived from an EMBL/GenBank/DDBJ whole genome shotgun (WGS) entry which is preliminary data.</text>
</comment>
<keyword evidence="6" id="KW-1185">Reference proteome</keyword>
<feature type="disulfide bond" evidence="1">
    <location>
        <begin position="68"/>
        <end position="77"/>
    </location>
</feature>
<evidence type="ECO:0000256" key="3">
    <source>
        <dbReference type="SAM" id="SignalP"/>
    </source>
</evidence>
<sequence length="1533" mass="169381">MGWIKILIAALFVVVWRANAQGSVGCGIGGFLLPNGTCVCHRFWTGDNCNETVCINGGYSPDNKVCICPTGYLGPHCDAVTTSRPSVSTFAKRLTFNTVIYNAFSDYWGRAGFAKFKESVNNHLEKFNYTQYNIAVFTEDNPNGFKTTNTSSSKEVFLATLHSQNPIYPKSYGCTNQPFYALMYDYIKSLKLRDTALTVVTQFPPISDDTARDELQRLASAFNVRINVIWISDEIYVRCLFDNVNKQYDEFSHIAFNTGGLFVPQMYDKDDKPLLTDVVIASHYQYQSVGFGAFGDCSSVRRSFSWQADPQPIPTYLVVEGADVSMRGCPMMELPNKLSSGQRIFNVTTSRQRCTLILSNKSGHCSAKVFLSDVSNTGVRLYSSFVEDPVIDSSSYRPTTSNKFYITMRAEVNSDTYSIQPFTSTVYSSEGQPKEIVIVNRTDVATFTFVTDDSFVCNATGGCQWWWAEVRFSVIQKGNDTVQYMQRSIPFKCYTDNSADGTTIGSTLSTKPSTTIFTTVGSTSSTIMDSTVTTTGSATSSTITSSGGGDTTSSTSKTTVTTPKVPKNFPQDNPSTFAYGFANTLPEYYYETFFVASLNNVTSLFGNYGMIRFEVSNANAVVYHPEDTLADFTNDVYNTYAWGKISSSLQYVDSQVLDALVKVTSSKNLYENSLVSFCVDKLPTAAQFTTQYGTVPYSSLVNKNVKTLFFLDRKTLDREIGYQRTSGPLSEIAASTNGHLIISDQSDQTDFLALLQMLYTQGPSQSLLFARSVNPSQKLTSLGTIDIGQPINVTITVTTSVYNSSDLRPLDISLMFVGSDNETVNTTLFYTKASNFYANTVLLKPQTMNVFFDMADSDKDIHIRMWIPRSNQRLKVGYADLTDKILSTGPDTINGAAVRATVFGGVQPTNLSIEIRGCAGNQVKLFDRKQWTLMTAAGDAFFVPYFCTSDNSPIQDCPAGTQNKYDVQFTGDNGLSEMRSFACSQSQMSILASCQQQDSDGNYECIGDRAPFYRGPTAVVKDCSRHGRLYYDVQTTNYTCECDPGYTGESCEIGICQEKNTPDEADTRYRTYTVIIGVDKYGIESLLLDDAAIFARPKQEPTTIWRYQLILYCSNGNVLPLYIGGNFTDFNAAMSSRTGFCSQVKDDEFNLANIYRAAVTGLGRFVRGMIIFYNEAPYLMNVDLEEFIAISKVYRQELFIYAVDPEYPGHSVVYKNFNDVRDAAYITGGNILFGDFNDDGEPQPMNAYTEMLSSDVSLTVHANRQTGRVSAFIDSGATGYVFVSNQDQSLIGVRNANGASVSPIPVGKFSSVYKLNGNSMYTILCSSQDDYSISVVVLNGLTPAFSIVDERTDDANTALASPNRRITNLRWYGFHCWRAPVELEVENSAPERSKPYLPGPTGPSIVFTMSNGWKVQNNADKNYRVASRQSCTFGYDTFTVFSSMKNAVNFITVTLTNGTSALQRALPIPSTSAVDCQNGGYEKVDRCSCPIGFSAPDCSRPVCQTGTLNTWGDVCNSDLWPYGGRFCQAPSPN</sequence>
<dbReference type="PANTHER" id="PTHR47324:SF1">
    <property type="entry name" value="EGF-LIKE DOMAIN-CONTAINING PROTEIN-RELATED"/>
    <property type="match status" value="1"/>
</dbReference>